<name>A0A6C0EPW0_9ZZZZ</name>
<dbReference type="Pfam" id="PF13639">
    <property type="entry name" value="zf-RING_2"/>
    <property type="match status" value="1"/>
</dbReference>
<feature type="domain" description="RING-type" evidence="2">
    <location>
        <begin position="3"/>
        <end position="45"/>
    </location>
</feature>
<dbReference type="CDD" id="cd16448">
    <property type="entry name" value="RING-H2"/>
    <property type="match status" value="1"/>
</dbReference>
<protein>
    <recommendedName>
        <fullName evidence="2">RING-type domain-containing protein</fullName>
    </recommendedName>
</protein>
<feature type="compositionally biased region" description="Acidic residues" evidence="1">
    <location>
        <begin position="107"/>
        <end position="125"/>
    </location>
</feature>
<dbReference type="InterPro" id="IPR001841">
    <property type="entry name" value="Znf_RING"/>
</dbReference>
<sequence length="281" mass="32168">MECPICMEQISEKTNSLVTECGHCFHTKCMMMHVAHNGFGCPYCRAVMAEEPADDDDSEYYEISGEENERDAAYILDVQEEDGANDEESEDYVLRGMRMLFNRAEYESEFDEEDDEEDDMEEEENNEPKPSVEFIAEKLTAEGVTFEQLVKVILLEHDEYAFKREFDDISEDIFGKVRIVISNYVPEEAVPRDTLIVEPAEMGDAFVTIRTRSEPRPIFAEDILTSPTCPELQSLSNDELKMICSNYGIKTTFSTDEMVEILTDIKNRLAIVPAFTTTNQI</sequence>
<reference evidence="3" key="1">
    <citation type="journal article" date="2020" name="Nature">
        <title>Giant virus diversity and host interactions through global metagenomics.</title>
        <authorList>
            <person name="Schulz F."/>
            <person name="Roux S."/>
            <person name="Paez-Espino D."/>
            <person name="Jungbluth S."/>
            <person name="Walsh D.A."/>
            <person name="Denef V.J."/>
            <person name="McMahon K.D."/>
            <person name="Konstantinidis K.T."/>
            <person name="Eloe-Fadrosh E.A."/>
            <person name="Kyrpides N.C."/>
            <person name="Woyke T."/>
        </authorList>
    </citation>
    <scope>NUCLEOTIDE SEQUENCE</scope>
    <source>
        <strain evidence="3">GVMAG-M-3300009155-2</strain>
    </source>
</reference>
<dbReference type="AlphaFoldDB" id="A0A6C0EPW0"/>
<organism evidence="3">
    <name type="scientific">viral metagenome</name>
    <dbReference type="NCBI Taxonomy" id="1070528"/>
    <lineage>
        <taxon>unclassified sequences</taxon>
        <taxon>metagenomes</taxon>
        <taxon>organismal metagenomes</taxon>
    </lineage>
</organism>
<dbReference type="SUPFAM" id="SSF57850">
    <property type="entry name" value="RING/U-box"/>
    <property type="match status" value="1"/>
</dbReference>
<dbReference type="EMBL" id="MN738916">
    <property type="protein sequence ID" value="QHT31224.1"/>
    <property type="molecule type" value="Genomic_DNA"/>
</dbReference>
<dbReference type="Gene3D" id="3.30.40.10">
    <property type="entry name" value="Zinc/RING finger domain, C3HC4 (zinc finger)"/>
    <property type="match status" value="1"/>
</dbReference>
<feature type="region of interest" description="Disordered" evidence="1">
    <location>
        <begin position="106"/>
        <end position="129"/>
    </location>
</feature>
<dbReference type="SMART" id="SM00184">
    <property type="entry name" value="RING"/>
    <property type="match status" value="1"/>
</dbReference>
<proteinExistence type="predicted"/>
<evidence type="ECO:0000256" key="1">
    <source>
        <dbReference type="SAM" id="MobiDB-lite"/>
    </source>
</evidence>
<accession>A0A6C0EPW0</accession>
<dbReference type="InterPro" id="IPR013083">
    <property type="entry name" value="Znf_RING/FYVE/PHD"/>
</dbReference>
<dbReference type="PROSITE" id="PS50089">
    <property type="entry name" value="ZF_RING_2"/>
    <property type="match status" value="1"/>
</dbReference>
<evidence type="ECO:0000313" key="3">
    <source>
        <dbReference type="EMBL" id="QHT31224.1"/>
    </source>
</evidence>
<evidence type="ECO:0000259" key="2">
    <source>
        <dbReference type="PROSITE" id="PS50089"/>
    </source>
</evidence>